<evidence type="ECO:0000313" key="3">
    <source>
        <dbReference type="Proteomes" id="UP000023152"/>
    </source>
</evidence>
<reference evidence="2 3" key="1">
    <citation type="journal article" date="2013" name="Curr. Biol.">
        <title>The Genome of the Foraminiferan Reticulomyxa filosa.</title>
        <authorList>
            <person name="Glockner G."/>
            <person name="Hulsmann N."/>
            <person name="Schleicher M."/>
            <person name="Noegel A.A."/>
            <person name="Eichinger L."/>
            <person name="Gallinger C."/>
            <person name="Pawlowski J."/>
            <person name="Sierra R."/>
            <person name="Euteneuer U."/>
            <person name="Pillet L."/>
            <person name="Moustafa A."/>
            <person name="Platzer M."/>
            <person name="Groth M."/>
            <person name="Szafranski K."/>
            <person name="Schliwa M."/>
        </authorList>
    </citation>
    <scope>NUCLEOTIDE SEQUENCE [LARGE SCALE GENOMIC DNA]</scope>
</reference>
<gene>
    <name evidence="2" type="ORF">RFI_10011</name>
</gene>
<evidence type="ECO:0000313" key="2">
    <source>
        <dbReference type="EMBL" id="ETO27121.1"/>
    </source>
</evidence>
<protein>
    <submittedName>
        <fullName evidence="2">Uncharacterized protein</fullName>
    </submittedName>
</protein>
<keyword evidence="1" id="KW-0175">Coiled coil</keyword>
<dbReference type="EMBL" id="ASPP01007452">
    <property type="protein sequence ID" value="ETO27121.1"/>
    <property type="molecule type" value="Genomic_DNA"/>
</dbReference>
<feature type="coiled-coil region" evidence="1">
    <location>
        <begin position="31"/>
        <end position="58"/>
    </location>
</feature>
<evidence type="ECO:0000256" key="1">
    <source>
        <dbReference type="SAM" id="Coils"/>
    </source>
</evidence>
<comment type="caution">
    <text evidence="2">The sequence shown here is derived from an EMBL/GenBank/DDBJ whole genome shotgun (WGS) entry which is preliminary data.</text>
</comment>
<dbReference type="Proteomes" id="UP000023152">
    <property type="component" value="Unassembled WGS sequence"/>
</dbReference>
<name>X6NM80_RETFI</name>
<keyword evidence="3" id="KW-1185">Reference proteome</keyword>
<sequence>MSHSTPITANTNNAQTTNVKPKIEKLSIGSLASTKTFLEKIKNQNEKLQEQIKKDGIEKISIEHEPDISNANKDYISLNLFFPEDVDEETWAKQIKQNTDNLLGINSK</sequence>
<dbReference type="AlphaFoldDB" id="X6NM80"/>
<proteinExistence type="predicted"/>
<organism evidence="2 3">
    <name type="scientific">Reticulomyxa filosa</name>
    <dbReference type="NCBI Taxonomy" id="46433"/>
    <lineage>
        <taxon>Eukaryota</taxon>
        <taxon>Sar</taxon>
        <taxon>Rhizaria</taxon>
        <taxon>Retaria</taxon>
        <taxon>Foraminifera</taxon>
        <taxon>Monothalamids</taxon>
        <taxon>Reticulomyxidae</taxon>
        <taxon>Reticulomyxa</taxon>
    </lineage>
</organism>
<accession>X6NM80</accession>